<evidence type="ECO:0000313" key="3">
    <source>
        <dbReference type="Proteomes" id="UP000498740"/>
    </source>
</evidence>
<gene>
    <name evidence="2" type="ORF">Smic_73870</name>
</gene>
<accession>A0A7J0D255</accession>
<reference evidence="2 3" key="1">
    <citation type="submission" date="2020-05" db="EMBL/GenBank/DDBJ databases">
        <title>Whole genome shotgun sequence of Streptomyces microflavus NBRC 13062.</title>
        <authorList>
            <person name="Komaki H."/>
            <person name="Tamura T."/>
        </authorList>
    </citation>
    <scope>NUCLEOTIDE SEQUENCE [LARGE SCALE GENOMIC DNA]</scope>
    <source>
        <strain evidence="2 3">NBRC 13062</strain>
    </source>
</reference>
<evidence type="ECO:0000256" key="1">
    <source>
        <dbReference type="SAM" id="MobiDB-lite"/>
    </source>
</evidence>
<protein>
    <submittedName>
        <fullName evidence="2">Uncharacterized protein</fullName>
    </submittedName>
</protein>
<organism evidence="2 3">
    <name type="scientific">Streptomyces microflavus</name>
    <name type="common">Streptomyces lipmanii</name>
    <dbReference type="NCBI Taxonomy" id="1919"/>
    <lineage>
        <taxon>Bacteria</taxon>
        <taxon>Bacillati</taxon>
        <taxon>Actinomycetota</taxon>
        <taxon>Actinomycetes</taxon>
        <taxon>Kitasatosporales</taxon>
        <taxon>Streptomycetaceae</taxon>
        <taxon>Streptomyces</taxon>
    </lineage>
</organism>
<dbReference type="EMBL" id="BLWD01000001">
    <property type="protein sequence ID" value="GFN08831.1"/>
    <property type="molecule type" value="Genomic_DNA"/>
</dbReference>
<evidence type="ECO:0000313" key="2">
    <source>
        <dbReference type="EMBL" id="GFN08831.1"/>
    </source>
</evidence>
<feature type="region of interest" description="Disordered" evidence="1">
    <location>
        <begin position="88"/>
        <end position="113"/>
    </location>
</feature>
<comment type="caution">
    <text evidence="2">The sequence shown here is derived from an EMBL/GenBank/DDBJ whole genome shotgun (WGS) entry which is preliminary data.</text>
</comment>
<proteinExistence type="predicted"/>
<sequence length="208" mass="21692">MPADRLAVHHGGALPVGALRSFALDDAGDPDADAEQPVRVGARVAQHVGDARTDVGDDAVDVVTVLGEQPFGAGQFGEREVEELDAHPGLPDVDAHQQPAVRSDPEQRAGAAAVGVDDARLLEEPLGGEFRHDVADGTRTQPGGGSELLTAQRAVEIQPLQYPRPIAPPQVTHGPSVALGHVAPSRPGTYLVPDLDATFSHLLNHGIN</sequence>
<name>A0A7J0D255_STRMI</name>
<dbReference type="AlphaFoldDB" id="A0A7J0D255"/>
<dbReference type="Proteomes" id="UP000498740">
    <property type="component" value="Unassembled WGS sequence"/>
</dbReference>